<dbReference type="AlphaFoldDB" id="K0R2R6"/>
<dbReference type="PANTHER" id="PTHR12136:SF41">
    <property type="entry name" value="PLECKSTRIN HOMOLOGY (PH) AND LIPID-BINDING START DOMAINS-CONTAINING PROTEIN"/>
    <property type="match status" value="1"/>
</dbReference>
<comment type="caution">
    <text evidence="3">The sequence shown here is derived from an EMBL/GenBank/DDBJ whole genome shotgun (WGS) entry which is preliminary data.</text>
</comment>
<sequence length="563" mass="64315">MEGAAAKVADLKRKIHHLQKHKKHSKAGRRSESSETEQSSSTDDDIKSSSGGLPSTSSHDEEDKKSPKRATADSHEAKHRYHYSQYHVDGAMICILLSALLYHTWENRAYIAANQIPFSVFLPWLVVSYLVGFGVDEYDHMNKTADEELEDQRRSVLNATQRRRRASLGCDVHIEGHTTPHQNDEGRTHVSRTRRLIHRVTGRMHLGAKTTRTSDRFNSFVENQLFFNTLSPKKALEDARAPFSDDAAFMHHLLKYPDFKRKKKHKRDPAHHAVEEIGDREKKVLSKEESLALLGQVDLKNADAQSLVEECEQYAEEVVESVFSLRGMDMFLGDEPEELIYRQPILHKSGLRKTPTFIGNLMMPFGNMTVYFKVSGNWRRNIDIKNSYAYVYKMPKWVKDWSNLPDETEDDSPDVRALKRWLRADDEYRRSRLKVIPYIVDGPIAIRLIKPKAAEVTVHGEKTPVKFAMVPGNQNDAPLMECDIDLVSNATIRKLANMIRHHLKSIVIDVAFIISKPSGSAEEEPSACLGCWRIDRIDFEKAGVFPEKPLEEIADTMKEVFAN</sequence>
<proteinExistence type="predicted"/>
<evidence type="ECO:0000313" key="3">
    <source>
        <dbReference type="EMBL" id="EJK46460.1"/>
    </source>
</evidence>
<evidence type="ECO:0000256" key="1">
    <source>
        <dbReference type="SAM" id="MobiDB-lite"/>
    </source>
</evidence>
<organism evidence="3 4">
    <name type="scientific">Thalassiosira oceanica</name>
    <name type="common">Marine diatom</name>
    <dbReference type="NCBI Taxonomy" id="159749"/>
    <lineage>
        <taxon>Eukaryota</taxon>
        <taxon>Sar</taxon>
        <taxon>Stramenopiles</taxon>
        <taxon>Ochrophyta</taxon>
        <taxon>Bacillariophyta</taxon>
        <taxon>Coscinodiscophyceae</taxon>
        <taxon>Thalassiosirophycidae</taxon>
        <taxon>Thalassiosirales</taxon>
        <taxon>Thalassiosiraceae</taxon>
        <taxon>Thalassiosira</taxon>
    </lineage>
</organism>
<accession>K0R2R6</accession>
<dbReference type="Proteomes" id="UP000266841">
    <property type="component" value="Unassembled WGS sequence"/>
</dbReference>
<dbReference type="Pfam" id="PF07059">
    <property type="entry name" value="EDR2_C"/>
    <property type="match status" value="1"/>
</dbReference>
<reference evidence="3 4" key="1">
    <citation type="journal article" date="2012" name="Genome Biol.">
        <title>Genome and low-iron response of an oceanic diatom adapted to chronic iron limitation.</title>
        <authorList>
            <person name="Lommer M."/>
            <person name="Specht M."/>
            <person name="Roy A.S."/>
            <person name="Kraemer L."/>
            <person name="Andreson R."/>
            <person name="Gutowska M.A."/>
            <person name="Wolf J."/>
            <person name="Bergner S.V."/>
            <person name="Schilhabel M.B."/>
            <person name="Klostermeier U.C."/>
            <person name="Beiko R.G."/>
            <person name="Rosenstiel P."/>
            <person name="Hippler M."/>
            <person name="Laroche J."/>
        </authorList>
    </citation>
    <scope>NUCLEOTIDE SEQUENCE [LARGE SCALE GENOMIC DNA]</scope>
    <source>
        <strain evidence="3 4">CCMP1005</strain>
    </source>
</reference>
<evidence type="ECO:0000259" key="2">
    <source>
        <dbReference type="Pfam" id="PF07059"/>
    </source>
</evidence>
<dbReference type="OrthoDB" id="9970435at2759"/>
<dbReference type="OMA" id="SANCKEE"/>
<evidence type="ECO:0000313" key="4">
    <source>
        <dbReference type="Proteomes" id="UP000266841"/>
    </source>
</evidence>
<dbReference type="PANTHER" id="PTHR12136">
    <property type="entry name" value="ENHANCED DISEASE RESISTANCE-RELATED"/>
    <property type="match status" value="1"/>
</dbReference>
<name>K0R2R6_THAOC</name>
<dbReference type="EMBL" id="AGNL01047744">
    <property type="protein sequence ID" value="EJK46460.1"/>
    <property type="molecule type" value="Genomic_DNA"/>
</dbReference>
<dbReference type="InterPro" id="IPR009769">
    <property type="entry name" value="EDR2_C"/>
</dbReference>
<feature type="compositionally biased region" description="Basic residues" evidence="1">
    <location>
        <begin position="13"/>
        <end position="28"/>
    </location>
</feature>
<feature type="compositionally biased region" description="Basic and acidic residues" evidence="1">
    <location>
        <begin position="58"/>
        <end position="76"/>
    </location>
</feature>
<feature type="domain" description="Protein ENHANCED DISEASE RESISTANCE 2 C-terminal" evidence="2">
    <location>
        <begin position="320"/>
        <end position="538"/>
    </location>
</feature>
<feature type="compositionally biased region" description="Low complexity" evidence="1">
    <location>
        <begin position="48"/>
        <end position="57"/>
    </location>
</feature>
<dbReference type="eggNOG" id="ENOG502SPAZ">
    <property type="taxonomic scope" value="Eukaryota"/>
</dbReference>
<keyword evidence="4" id="KW-1185">Reference proteome</keyword>
<feature type="region of interest" description="Disordered" evidence="1">
    <location>
        <begin position="1"/>
        <end position="77"/>
    </location>
</feature>
<dbReference type="InterPro" id="IPR045096">
    <property type="entry name" value="EDR2-like"/>
</dbReference>
<protein>
    <recommendedName>
        <fullName evidence="2">Protein ENHANCED DISEASE RESISTANCE 2 C-terminal domain-containing protein</fullName>
    </recommendedName>
</protein>
<gene>
    <name evidence="3" type="ORF">THAOC_34876</name>
</gene>